<keyword evidence="1" id="KW-0812">Transmembrane</keyword>
<reference evidence="2 3" key="1">
    <citation type="submission" date="2009-07" db="EMBL/GenBank/DDBJ databases">
        <authorList>
            <person name="Madupu R."/>
            <person name="Sebastian Y."/>
            <person name="Durkin A.S."/>
            <person name="Torralba M."/>
            <person name="Methe B."/>
            <person name="Sutton G.G."/>
            <person name="Strausberg R.L."/>
            <person name="Nelson K.E."/>
        </authorList>
    </citation>
    <scope>NUCLEOTIDE SEQUENCE [LARGE SCALE GENOMIC DNA]</scope>
    <source>
        <strain evidence="2 3">ATCC 35580</strain>
    </source>
</reference>
<dbReference type="eggNOG" id="COG0534">
    <property type="taxonomic scope" value="Bacteria"/>
</dbReference>
<gene>
    <name evidence="2" type="ORF">TREVI0001_1620</name>
</gene>
<evidence type="ECO:0000256" key="1">
    <source>
        <dbReference type="SAM" id="Phobius"/>
    </source>
</evidence>
<feature type="transmembrane region" description="Helical" evidence="1">
    <location>
        <begin position="33"/>
        <end position="52"/>
    </location>
</feature>
<dbReference type="EMBL" id="ACYH01000012">
    <property type="protein sequence ID" value="EEV21256.1"/>
    <property type="molecule type" value="Genomic_DNA"/>
</dbReference>
<dbReference type="AlphaFoldDB" id="C8PNB3"/>
<sequence>MRKSSGISKNPTNFGSSFFTALNNGGVSATISFLRTVVFQAAAVLLLPLLWGVDGIRLSIVGAELMVVIATLCFLAANRKKYGY</sequence>
<keyword evidence="1" id="KW-0472">Membrane</keyword>
<organism evidence="2 3">
    <name type="scientific">Treponema vincentii ATCC 35580</name>
    <dbReference type="NCBI Taxonomy" id="596324"/>
    <lineage>
        <taxon>Bacteria</taxon>
        <taxon>Pseudomonadati</taxon>
        <taxon>Spirochaetota</taxon>
        <taxon>Spirochaetia</taxon>
        <taxon>Spirochaetales</taxon>
        <taxon>Treponemataceae</taxon>
        <taxon>Treponema</taxon>
    </lineage>
</organism>
<keyword evidence="1" id="KW-1133">Transmembrane helix</keyword>
<evidence type="ECO:0000313" key="2">
    <source>
        <dbReference type="EMBL" id="EEV21256.1"/>
    </source>
</evidence>
<feature type="transmembrane region" description="Helical" evidence="1">
    <location>
        <begin position="58"/>
        <end position="77"/>
    </location>
</feature>
<dbReference type="STRING" id="596324.TREVI0001_1620"/>
<evidence type="ECO:0000313" key="3">
    <source>
        <dbReference type="Proteomes" id="UP000004509"/>
    </source>
</evidence>
<proteinExistence type="predicted"/>
<accession>C8PNB3</accession>
<name>C8PNB3_9SPIR</name>
<protein>
    <recommendedName>
        <fullName evidence="4">MATE efflux family protein</fullName>
    </recommendedName>
</protein>
<evidence type="ECO:0008006" key="4">
    <source>
        <dbReference type="Google" id="ProtNLM"/>
    </source>
</evidence>
<comment type="caution">
    <text evidence="2">The sequence shown here is derived from an EMBL/GenBank/DDBJ whole genome shotgun (WGS) entry which is preliminary data.</text>
</comment>
<dbReference type="RefSeq" id="WP_006188027.1">
    <property type="nucleotide sequence ID" value="NZ_ACYH01000012.1"/>
</dbReference>
<dbReference type="Proteomes" id="UP000004509">
    <property type="component" value="Unassembled WGS sequence"/>
</dbReference>